<keyword evidence="1" id="KW-0812">Transmembrane</keyword>
<protein>
    <recommendedName>
        <fullName evidence="4">Secreted protein with PEP-CTERM sorting signal</fullName>
    </recommendedName>
</protein>
<reference evidence="3" key="1">
    <citation type="journal article" date="2019" name="Int. J. Syst. Evol. Microbiol.">
        <title>The Global Catalogue of Microorganisms (GCM) 10K type strain sequencing project: providing services to taxonomists for standard genome sequencing and annotation.</title>
        <authorList>
            <consortium name="The Broad Institute Genomics Platform"/>
            <consortium name="The Broad Institute Genome Sequencing Center for Infectious Disease"/>
            <person name="Wu L."/>
            <person name="Ma J."/>
        </authorList>
    </citation>
    <scope>NUCLEOTIDE SEQUENCE [LARGE SCALE GENOMIC DNA]</scope>
    <source>
        <strain evidence="3">CGMCC 1.9106</strain>
    </source>
</reference>
<dbReference type="Proteomes" id="UP001596392">
    <property type="component" value="Unassembled WGS sequence"/>
</dbReference>
<dbReference type="RefSeq" id="WP_376806303.1">
    <property type="nucleotide sequence ID" value="NZ_JBHTAC010000009.1"/>
</dbReference>
<keyword evidence="3" id="KW-1185">Reference proteome</keyword>
<evidence type="ECO:0000313" key="2">
    <source>
        <dbReference type="EMBL" id="MFC7243053.1"/>
    </source>
</evidence>
<evidence type="ECO:0008006" key="4">
    <source>
        <dbReference type="Google" id="ProtNLM"/>
    </source>
</evidence>
<gene>
    <name evidence="2" type="ORF">ACFQO7_11260</name>
</gene>
<dbReference type="EMBL" id="JBHTAC010000009">
    <property type="protein sequence ID" value="MFC7243053.1"/>
    <property type="molecule type" value="Genomic_DNA"/>
</dbReference>
<name>A0ABW2GVD0_9ACTN</name>
<proteinExistence type="predicted"/>
<comment type="caution">
    <text evidence="2">The sequence shown here is derived from an EMBL/GenBank/DDBJ whole genome shotgun (WGS) entry which is preliminary data.</text>
</comment>
<accession>A0ABW2GVD0</accession>
<evidence type="ECO:0000256" key="1">
    <source>
        <dbReference type="SAM" id="Phobius"/>
    </source>
</evidence>
<evidence type="ECO:0000313" key="3">
    <source>
        <dbReference type="Proteomes" id="UP001596392"/>
    </source>
</evidence>
<feature type="transmembrane region" description="Helical" evidence="1">
    <location>
        <begin position="17"/>
        <end position="35"/>
    </location>
</feature>
<organism evidence="2 3">
    <name type="scientific">Catellatospora aurea</name>
    <dbReference type="NCBI Taxonomy" id="1337874"/>
    <lineage>
        <taxon>Bacteria</taxon>
        <taxon>Bacillati</taxon>
        <taxon>Actinomycetota</taxon>
        <taxon>Actinomycetes</taxon>
        <taxon>Micromonosporales</taxon>
        <taxon>Micromonosporaceae</taxon>
        <taxon>Catellatospora</taxon>
    </lineage>
</organism>
<keyword evidence="1" id="KW-0472">Membrane</keyword>
<keyword evidence="1" id="KW-1133">Transmembrane helix</keyword>
<sequence>MPGNGTQGNGMSTGTRLAVFTALAGATAAAVAGALRLRNRRQSVIAEKDLGPKAGREAARAMR</sequence>